<keyword evidence="1" id="KW-0472">Membrane</keyword>
<feature type="transmembrane region" description="Helical" evidence="1">
    <location>
        <begin position="405"/>
        <end position="427"/>
    </location>
</feature>
<evidence type="ECO:0000256" key="2">
    <source>
        <dbReference type="SAM" id="SignalP"/>
    </source>
</evidence>
<feature type="transmembrane region" description="Helical" evidence="1">
    <location>
        <begin position="302"/>
        <end position="322"/>
    </location>
</feature>
<feature type="transmembrane region" description="Helical" evidence="1">
    <location>
        <begin position="211"/>
        <end position="232"/>
    </location>
</feature>
<reference evidence="3 4" key="1">
    <citation type="submission" date="2016-07" db="EMBL/GenBank/DDBJ databases">
        <title>Pervasive Adenine N6-methylation of Active Genes in Fungi.</title>
        <authorList>
            <consortium name="DOE Joint Genome Institute"/>
            <person name="Mondo S.J."/>
            <person name="Dannebaum R.O."/>
            <person name="Kuo R.C."/>
            <person name="Labutti K."/>
            <person name="Haridas S."/>
            <person name="Kuo A."/>
            <person name="Salamov A."/>
            <person name="Ahrendt S.R."/>
            <person name="Lipzen A."/>
            <person name="Sullivan W."/>
            <person name="Andreopoulos W.B."/>
            <person name="Clum A."/>
            <person name="Lindquist E."/>
            <person name="Daum C."/>
            <person name="Ramamoorthy G.K."/>
            <person name="Gryganskyi A."/>
            <person name="Culley D."/>
            <person name="Magnuson J.K."/>
            <person name="James T.Y."/>
            <person name="O'Malley M.A."/>
            <person name="Stajich J.E."/>
            <person name="Spatafora J.W."/>
            <person name="Visel A."/>
            <person name="Grigoriev I.V."/>
        </authorList>
    </citation>
    <scope>NUCLEOTIDE SEQUENCE [LARGE SCALE GENOMIC DNA]</scope>
    <source>
        <strain evidence="3 4">CBS 115471</strain>
    </source>
</reference>
<accession>A0A1Y1Z1P0</accession>
<comment type="caution">
    <text evidence="3">The sequence shown here is derived from an EMBL/GenBank/DDBJ whole genome shotgun (WGS) entry which is preliminary data.</text>
</comment>
<dbReference type="EMBL" id="MCFA01000143">
    <property type="protein sequence ID" value="ORY03755.1"/>
    <property type="molecule type" value="Genomic_DNA"/>
</dbReference>
<name>A0A1Y1Z1P0_9PLEO</name>
<feature type="non-terminal residue" evidence="3">
    <location>
        <position position="443"/>
    </location>
</feature>
<sequence>MNKPSWYFLAQALSICVFPPTIYGQAIDRWSTPTPTPTAYVPPNLAARSPEVTPSASHSSSTCNPRNGARCSACTSSVSKNTAYQYCTSLEDHSSQTTGRPILHSNNITVLCDYIHFATCTTLCDCCWSTSQCPRFADLNTGFDYLATKIPVPARPGPLNDQNSNQRALFVDYCSTFPGRKDWCRNVELPWDWTISLLDPRKSRAECPKTAAILGSFFTVNMASIIIGLVFSHRKVSSYLTLGKLGTKASKSWRVTWVVQLGLALTANAINAIIIRRAPGYDVSKMPSVAALTLFYTVRPRLTWIILGSFGGSTNLYSGAALQTFISEIVLQTLGLVTMGQIIHHAAVKGYYIHGALDNYDQKVDYQMIIAGALVYLIFFLLNALGFLIWISLTSKVHMGNYEGAGIVPFILPFFAGVTITANWLFFAGFVRFSGDRYCPPHL</sequence>
<feature type="transmembrane region" description="Helical" evidence="1">
    <location>
        <begin position="368"/>
        <end position="393"/>
    </location>
</feature>
<organism evidence="3 4">
    <name type="scientific">Clohesyomyces aquaticus</name>
    <dbReference type="NCBI Taxonomy" id="1231657"/>
    <lineage>
        <taxon>Eukaryota</taxon>
        <taxon>Fungi</taxon>
        <taxon>Dikarya</taxon>
        <taxon>Ascomycota</taxon>
        <taxon>Pezizomycotina</taxon>
        <taxon>Dothideomycetes</taxon>
        <taxon>Pleosporomycetidae</taxon>
        <taxon>Pleosporales</taxon>
        <taxon>Lindgomycetaceae</taxon>
        <taxon>Clohesyomyces</taxon>
    </lineage>
</organism>
<keyword evidence="4" id="KW-1185">Reference proteome</keyword>
<dbReference type="AlphaFoldDB" id="A0A1Y1Z1P0"/>
<feature type="chain" id="PRO_5013163932" evidence="2">
    <location>
        <begin position="25"/>
        <end position="443"/>
    </location>
</feature>
<feature type="transmembrane region" description="Helical" evidence="1">
    <location>
        <begin position="253"/>
        <end position="275"/>
    </location>
</feature>
<evidence type="ECO:0000256" key="1">
    <source>
        <dbReference type="SAM" id="Phobius"/>
    </source>
</evidence>
<gene>
    <name evidence="3" type="ORF">BCR34DRAFT_617700</name>
</gene>
<feature type="transmembrane region" description="Helical" evidence="1">
    <location>
        <begin position="329"/>
        <end position="348"/>
    </location>
</feature>
<feature type="signal peptide" evidence="2">
    <location>
        <begin position="1"/>
        <end position="24"/>
    </location>
</feature>
<evidence type="ECO:0000313" key="3">
    <source>
        <dbReference type="EMBL" id="ORY03755.1"/>
    </source>
</evidence>
<protein>
    <submittedName>
        <fullName evidence="3">Uncharacterized protein</fullName>
    </submittedName>
</protein>
<evidence type="ECO:0000313" key="4">
    <source>
        <dbReference type="Proteomes" id="UP000193144"/>
    </source>
</evidence>
<keyword evidence="1" id="KW-1133">Transmembrane helix</keyword>
<proteinExistence type="predicted"/>
<dbReference type="Proteomes" id="UP000193144">
    <property type="component" value="Unassembled WGS sequence"/>
</dbReference>
<dbReference type="OrthoDB" id="3525430at2759"/>
<keyword evidence="1" id="KW-0812">Transmembrane</keyword>
<keyword evidence="2" id="KW-0732">Signal</keyword>